<name>A0A232EQD7_9HYME</name>
<evidence type="ECO:0000313" key="1">
    <source>
        <dbReference type="EMBL" id="OXU20516.1"/>
    </source>
</evidence>
<protein>
    <recommendedName>
        <fullName evidence="3">Reverse transcriptase domain-containing protein</fullName>
    </recommendedName>
</protein>
<dbReference type="EMBL" id="NNAY01002816">
    <property type="protein sequence ID" value="OXU20516.1"/>
    <property type="molecule type" value="Genomic_DNA"/>
</dbReference>
<proteinExistence type="predicted"/>
<accession>A0A232EQD7</accession>
<comment type="caution">
    <text evidence="1">The sequence shown here is derived from an EMBL/GenBank/DDBJ whole genome shotgun (WGS) entry which is preliminary data.</text>
</comment>
<evidence type="ECO:0008006" key="3">
    <source>
        <dbReference type="Google" id="ProtNLM"/>
    </source>
</evidence>
<dbReference type="AlphaFoldDB" id="A0A232EQD7"/>
<dbReference type="Proteomes" id="UP000215335">
    <property type="component" value="Unassembled WGS sequence"/>
</dbReference>
<sequence length="93" mass="10446">MTLFTNTYKTQLIFKYLPNKISSGLDNIPPIVLKHLPVKIIKDNIISTTHALHKVTNDMNTHPHNGLVVGACLVDLENAFDSVWMFGLLFILS</sequence>
<reference evidence="1 2" key="1">
    <citation type="journal article" date="2017" name="Curr. Biol.">
        <title>The Evolution of Venom by Co-option of Single-Copy Genes.</title>
        <authorList>
            <person name="Martinson E.O."/>
            <person name="Mrinalini"/>
            <person name="Kelkar Y.D."/>
            <person name="Chang C.H."/>
            <person name="Werren J.H."/>
        </authorList>
    </citation>
    <scope>NUCLEOTIDE SEQUENCE [LARGE SCALE GENOMIC DNA]</scope>
    <source>
        <strain evidence="1 2">Alberta</strain>
        <tissue evidence="1">Whole body</tissue>
    </source>
</reference>
<keyword evidence="2" id="KW-1185">Reference proteome</keyword>
<evidence type="ECO:0000313" key="2">
    <source>
        <dbReference type="Proteomes" id="UP000215335"/>
    </source>
</evidence>
<organism evidence="1 2">
    <name type="scientific">Trichomalopsis sarcophagae</name>
    <dbReference type="NCBI Taxonomy" id="543379"/>
    <lineage>
        <taxon>Eukaryota</taxon>
        <taxon>Metazoa</taxon>
        <taxon>Ecdysozoa</taxon>
        <taxon>Arthropoda</taxon>
        <taxon>Hexapoda</taxon>
        <taxon>Insecta</taxon>
        <taxon>Pterygota</taxon>
        <taxon>Neoptera</taxon>
        <taxon>Endopterygota</taxon>
        <taxon>Hymenoptera</taxon>
        <taxon>Apocrita</taxon>
        <taxon>Proctotrupomorpha</taxon>
        <taxon>Chalcidoidea</taxon>
        <taxon>Pteromalidae</taxon>
        <taxon>Pteromalinae</taxon>
        <taxon>Trichomalopsis</taxon>
    </lineage>
</organism>
<gene>
    <name evidence="1" type="ORF">TSAR_004112</name>
</gene>